<reference evidence="2" key="1">
    <citation type="journal article" date="2023" name="G3 (Bethesda)">
        <title>Whole genome assemblies of Zophobas morio and Tenebrio molitor.</title>
        <authorList>
            <person name="Kaur S."/>
            <person name="Stinson S.A."/>
            <person name="diCenzo G.C."/>
        </authorList>
    </citation>
    <scope>NUCLEOTIDE SEQUENCE</scope>
    <source>
        <strain evidence="2">QUZm001</strain>
    </source>
</reference>
<organism evidence="2 3">
    <name type="scientific">Zophobas morio</name>
    <dbReference type="NCBI Taxonomy" id="2755281"/>
    <lineage>
        <taxon>Eukaryota</taxon>
        <taxon>Metazoa</taxon>
        <taxon>Ecdysozoa</taxon>
        <taxon>Arthropoda</taxon>
        <taxon>Hexapoda</taxon>
        <taxon>Insecta</taxon>
        <taxon>Pterygota</taxon>
        <taxon>Neoptera</taxon>
        <taxon>Endopterygota</taxon>
        <taxon>Coleoptera</taxon>
        <taxon>Polyphaga</taxon>
        <taxon>Cucujiformia</taxon>
        <taxon>Tenebrionidae</taxon>
        <taxon>Zophobas</taxon>
    </lineage>
</organism>
<dbReference type="Proteomes" id="UP001168821">
    <property type="component" value="Unassembled WGS sequence"/>
</dbReference>
<dbReference type="AlphaFoldDB" id="A0AA38IYW2"/>
<evidence type="ECO:0000313" key="3">
    <source>
        <dbReference type="Proteomes" id="UP001168821"/>
    </source>
</evidence>
<gene>
    <name evidence="2" type="ORF">Zmor_006154</name>
</gene>
<name>A0AA38IYW2_9CUCU</name>
<feature type="domain" description="Transposable element P transposase-like RNase H" evidence="1">
    <location>
        <begin position="1"/>
        <end position="102"/>
    </location>
</feature>
<sequence length="170" mass="19433">MAIRAELHFNERKGYIEGFRDMGNGKRVDDIADHVLVFIIRGIKKKFKQPICYAFSCKGGAKWSEIKYLVSRIIEMLIDIGLKPIATICDQATTNVKVPNSLICDSKTNYLKKGLEFQGGFFENNGYKIYPIFDPPHLIKGVRNNFLNKKISFEINGKKMVANWEHSEAI</sequence>
<dbReference type="Pfam" id="PF21787">
    <property type="entry name" value="TNP-like_RNaseH_N"/>
    <property type="match status" value="1"/>
</dbReference>
<accession>A0AA38IYW2</accession>
<comment type="caution">
    <text evidence="2">The sequence shown here is derived from an EMBL/GenBank/DDBJ whole genome shotgun (WGS) entry which is preliminary data.</text>
</comment>
<keyword evidence="3" id="KW-1185">Reference proteome</keyword>
<evidence type="ECO:0000259" key="1">
    <source>
        <dbReference type="Pfam" id="PF21787"/>
    </source>
</evidence>
<protein>
    <recommendedName>
        <fullName evidence="1">Transposable element P transposase-like RNase H domain-containing protein</fullName>
    </recommendedName>
</protein>
<proteinExistence type="predicted"/>
<dbReference type="EMBL" id="JALNTZ010000002">
    <property type="protein sequence ID" value="KAJ3661769.1"/>
    <property type="molecule type" value="Genomic_DNA"/>
</dbReference>
<evidence type="ECO:0000313" key="2">
    <source>
        <dbReference type="EMBL" id="KAJ3661769.1"/>
    </source>
</evidence>
<dbReference type="InterPro" id="IPR048365">
    <property type="entry name" value="TNP-like_RNaseH_N"/>
</dbReference>